<dbReference type="InterPro" id="IPR051449">
    <property type="entry name" value="ABC-2_transporter_component"/>
</dbReference>
<evidence type="ECO:0000256" key="4">
    <source>
        <dbReference type="ARBA" id="ARBA00022475"/>
    </source>
</evidence>
<evidence type="ECO:0000256" key="8">
    <source>
        <dbReference type="SAM" id="Phobius"/>
    </source>
</evidence>
<sequence length="379" mass="42257">MFMTTLIVILALIQKEIKEIIRDRVIILMILAMPIINLVVMGYSVNLDAKNVTTIVIDNDSSLFSRNLIYAMKNSGYFNIEVTHDETLARNRFTSGSVKILVHIPNDYSRGIISNSNIDLLIETDATDPSSTANALQTLQYLVENPQSREIYNFSSITSELSGKTNVVYRKWFNPKGDSQINIVPGLMGMILSIMPMLMVSLSIIRERERGTLQHIKSSGVGPFIYLSGKSTPYVIIGLLQLILMLVISVAILNVPMKGSYSQLLGISSLFIVLSVAIGVSFTTLIANQLQAMQLLSFYFLFSSMLSGFLSPFEAMPQWSQWLGNLIPLTHFMRLIRGIMVKGNSITLMSNDLLHLAAVFLAIIVIGYFLITNRWAKGK</sequence>
<evidence type="ECO:0000259" key="9">
    <source>
        <dbReference type="PROSITE" id="PS51012"/>
    </source>
</evidence>
<feature type="transmembrane region" description="Helical" evidence="8">
    <location>
        <begin position="265"/>
        <end position="286"/>
    </location>
</feature>
<dbReference type="Proteomes" id="UP000242515">
    <property type="component" value="Unassembled WGS sequence"/>
</dbReference>
<comment type="similarity">
    <text evidence="2">Belongs to the ABC-2 integral membrane protein family.</text>
</comment>
<organism evidence="10 11">
    <name type="scientific">Rosenbergiella nectarea</name>
    <dbReference type="NCBI Taxonomy" id="988801"/>
    <lineage>
        <taxon>Bacteria</taxon>
        <taxon>Pseudomonadati</taxon>
        <taxon>Pseudomonadota</taxon>
        <taxon>Gammaproteobacteria</taxon>
        <taxon>Enterobacterales</taxon>
        <taxon>Erwiniaceae</taxon>
        <taxon>Rosenbergiella</taxon>
    </lineage>
</organism>
<name>A0A1H9MT31_9GAMM</name>
<evidence type="ECO:0000256" key="6">
    <source>
        <dbReference type="ARBA" id="ARBA00022989"/>
    </source>
</evidence>
<dbReference type="EMBL" id="FOGC01000018">
    <property type="protein sequence ID" value="SER26832.1"/>
    <property type="molecule type" value="Genomic_DNA"/>
</dbReference>
<gene>
    <name evidence="10" type="ORF">SAMN05216522_1184</name>
</gene>
<dbReference type="InterPro" id="IPR013525">
    <property type="entry name" value="ABC2_TM"/>
</dbReference>
<dbReference type="STRING" id="988801.SAMN05216522_1184"/>
<keyword evidence="7 8" id="KW-0472">Membrane</keyword>
<feature type="transmembrane region" description="Helical" evidence="8">
    <location>
        <begin position="353"/>
        <end position="371"/>
    </location>
</feature>
<feature type="transmembrane region" description="Helical" evidence="8">
    <location>
        <begin position="292"/>
        <end position="310"/>
    </location>
</feature>
<dbReference type="OrthoDB" id="9808686at2"/>
<dbReference type="Gene3D" id="3.40.1710.10">
    <property type="entry name" value="abc type-2 transporter like domain"/>
    <property type="match status" value="1"/>
</dbReference>
<protein>
    <submittedName>
        <fullName evidence="10">ABC-2 type transport system permease protein</fullName>
    </submittedName>
</protein>
<dbReference type="GO" id="GO:0140359">
    <property type="term" value="F:ABC-type transporter activity"/>
    <property type="evidence" value="ECO:0007669"/>
    <property type="project" value="InterPro"/>
</dbReference>
<dbReference type="PANTHER" id="PTHR30294:SF29">
    <property type="entry name" value="MULTIDRUG ABC TRANSPORTER PERMEASE YBHS-RELATED"/>
    <property type="match status" value="1"/>
</dbReference>
<dbReference type="GO" id="GO:0005886">
    <property type="term" value="C:plasma membrane"/>
    <property type="evidence" value="ECO:0007669"/>
    <property type="project" value="UniProtKB-SubCell"/>
</dbReference>
<dbReference type="InterPro" id="IPR047817">
    <property type="entry name" value="ABC2_TM_bact-type"/>
</dbReference>
<keyword evidence="11" id="KW-1185">Reference proteome</keyword>
<proteinExistence type="inferred from homology"/>
<dbReference type="Pfam" id="PF12698">
    <property type="entry name" value="ABC2_membrane_3"/>
    <property type="match status" value="1"/>
</dbReference>
<evidence type="ECO:0000256" key="1">
    <source>
        <dbReference type="ARBA" id="ARBA00004651"/>
    </source>
</evidence>
<comment type="subcellular location">
    <subcellularLocation>
        <location evidence="1">Cell membrane</location>
        <topology evidence="1">Multi-pass membrane protein</topology>
    </subcellularLocation>
</comment>
<keyword evidence="6 8" id="KW-1133">Transmembrane helix</keyword>
<reference evidence="11" key="1">
    <citation type="submission" date="2016-10" db="EMBL/GenBank/DDBJ databases">
        <authorList>
            <person name="Varghese N."/>
            <person name="Submissions S."/>
        </authorList>
    </citation>
    <scope>NUCLEOTIDE SEQUENCE [LARGE SCALE GENOMIC DNA]</scope>
    <source>
        <strain evidence="11">8N4</strain>
    </source>
</reference>
<evidence type="ECO:0000256" key="7">
    <source>
        <dbReference type="ARBA" id="ARBA00023136"/>
    </source>
</evidence>
<dbReference type="PANTHER" id="PTHR30294">
    <property type="entry name" value="MEMBRANE COMPONENT OF ABC TRANSPORTER YHHJ-RELATED"/>
    <property type="match status" value="1"/>
</dbReference>
<keyword evidence="5 8" id="KW-0812">Transmembrane</keyword>
<accession>A0A1H9MT31</accession>
<evidence type="ECO:0000256" key="3">
    <source>
        <dbReference type="ARBA" id="ARBA00022448"/>
    </source>
</evidence>
<feature type="transmembrane region" description="Helical" evidence="8">
    <location>
        <begin position="25"/>
        <end position="45"/>
    </location>
</feature>
<feature type="transmembrane region" description="Helical" evidence="8">
    <location>
        <begin position="234"/>
        <end position="253"/>
    </location>
</feature>
<evidence type="ECO:0000256" key="2">
    <source>
        <dbReference type="ARBA" id="ARBA00007783"/>
    </source>
</evidence>
<evidence type="ECO:0000313" key="11">
    <source>
        <dbReference type="Proteomes" id="UP000242515"/>
    </source>
</evidence>
<dbReference type="AlphaFoldDB" id="A0A1H9MT31"/>
<keyword evidence="3" id="KW-0813">Transport</keyword>
<dbReference type="PROSITE" id="PS51012">
    <property type="entry name" value="ABC_TM2"/>
    <property type="match status" value="1"/>
</dbReference>
<feature type="transmembrane region" description="Helical" evidence="8">
    <location>
        <begin position="181"/>
        <end position="205"/>
    </location>
</feature>
<evidence type="ECO:0000256" key="5">
    <source>
        <dbReference type="ARBA" id="ARBA00022692"/>
    </source>
</evidence>
<feature type="domain" description="ABC transmembrane type-2" evidence="9">
    <location>
        <begin position="137"/>
        <end position="374"/>
    </location>
</feature>
<keyword evidence="4" id="KW-1003">Cell membrane</keyword>
<evidence type="ECO:0000313" key="10">
    <source>
        <dbReference type="EMBL" id="SER26832.1"/>
    </source>
</evidence>